<name>A0ABY9HXS4_9ACTN</name>
<dbReference type="RefSeq" id="WP_306085459.1">
    <property type="nucleotide sequence ID" value="NZ_CP120992.1"/>
</dbReference>
<protein>
    <submittedName>
        <fullName evidence="2">Uncharacterized protein</fullName>
    </submittedName>
</protein>
<evidence type="ECO:0000256" key="1">
    <source>
        <dbReference type="SAM" id="MobiDB-lite"/>
    </source>
</evidence>
<sequence length="100" mass="10881">MTEVETVERSEAMPSKSADDRLTDELVGRAQAEGLQLTDLRAVAGGRSVAWTDAHVQRCRTLLAQEADAEELYEAALAPAPGDRQFERVRTALEPIAETA</sequence>
<gene>
    <name evidence="2" type="ORF">P8A22_01145</name>
</gene>
<reference evidence="2 3" key="1">
    <citation type="submission" date="2023-03" db="EMBL/GenBank/DDBJ databases">
        <title>Isolation and description of six Streptomyces strains from soil environments, able to metabolize different microbial glucans.</title>
        <authorList>
            <person name="Widen T."/>
            <person name="Larsbrink J."/>
        </authorList>
    </citation>
    <scope>NUCLEOTIDE SEQUENCE [LARGE SCALE GENOMIC DNA]</scope>
    <source>
        <strain evidence="2 3">Mut2</strain>
    </source>
</reference>
<accession>A0ABY9HXS4</accession>
<keyword evidence="3" id="KW-1185">Reference proteome</keyword>
<dbReference type="EMBL" id="CP120992">
    <property type="protein sequence ID" value="WLQ38772.1"/>
    <property type="molecule type" value="Genomic_DNA"/>
</dbReference>
<feature type="region of interest" description="Disordered" evidence="1">
    <location>
        <begin position="1"/>
        <end position="22"/>
    </location>
</feature>
<evidence type="ECO:0000313" key="2">
    <source>
        <dbReference type="EMBL" id="WLQ38772.1"/>
    </source>
</evidence>
<evidence type="ECO:0000313" key="3">
    <source>
        <dbReference type="Proteomes" id="UP001229952"/>
    </source>
</evidence>
<organism evidence="2 3">
    <name type="scientific">Streptomyces laculatispora</name>
    <dbReference type="NCBI Taxonomy" id="887464"/>
    <lineage>
        <taxon>Bacteria</taxon>
        <taxon>Bacillati</taxon>
        <taxon>Actinomycetota</taxon>
        <taxon>Actinomycetes</taxon>
        <taxon>Kitasatosporales</taxon>
        <taxon>Streptomycetaceae</taxon>
        <taxon>Streptomyces</taxon>
    </lineage>
</organism>
<dbReference type="Proteomes" id="UP001229952">
    <property type="component" value="Chromosome"/>
</dbReference>
<proteinExistence type="predicted"/>